<proteinExistence type="predicted"/>
<protein>
    <submittedName>
        <fullName evidence="1">Uncharacterized protein</fullName>
    </submittedName>
</protein>
<comment type="caution">
    <text evidence="1">The sequence shown here is derived from an EMBL/GenBank/DDBJ whole genome shotgun (WGS) entry which is preliminary data.</text>
</comment>
<dbReference type="RefSeq" id="XP_001840545.2">
    <property type="nucleotide sequence ID" value="XM_001840493.2"/>
</dbReference>
<dbReference type="VEuPathDB" id="FungiDB:CC1G_12818"/>
<dbReference type="Proteomes" id="UP000001861">
    <property type="component" value="Unassembled WGS sequence"/>
</dbReference>
<dbReference type="OMA" id="DHEYEAT"/>
<sequence>MESPEDLMKYRPPGGSNPLEYGFDDMPPIPKPFYPPYRRIPLHGEPDWIGTDAVVYHVLEKPVKEDEYLTRVGQVKVYEDGRTLVFYWVITTPNMYYIPFLPQPPLEARARRNGRYGELDRTQHPQYYVHGFVWACCIPRKVEGFPYLRWTPEPSHCPCISIYGELVDMRRLEDSI</sequence>
<evidence type="ECO:0000313" key="2">
    <source>
        <dbReference type="Proteomes" id="UP000001861"/>
    </source>
</evidence>
<dbReference type="GeneID" id="6017201"/>
<dbReference type="STRING" id="240176.A8PD70"/>
<organism evidence="1 2">
    <name type="scientific">Coprinopsis cinerea (strain Okayama-7 / 130 / ATCC MYA-4618 / FGSC 9003)</name>
    <name type="common">Inky cap fungus</name>
    <name type="synonym">Hormographiella aspergillata</name>
    <dbReference type="NCBI Taxonomy" id="240176"/>
    <lineage>
        <taxon>Eukaryota</taxon>
        <taxon>Fungi</taxon>
        <taxon>Dikarya</taxon>
        <taxon>Basidiomycota</taxon>
        <taxon>Agaricomycotina</taxon>
        <taxon>Agaricomycetes</taxon>
        <taxon>Agaricomycetidae</taxon>
        <taxon>Agaricales</taxon>
        <taxon>Agaricineae</taxon>
        <taxon>Psathyrellaceae</taxon>
        <taxon>Coprinopsis</taxon>
    </lineage>
</organism>
<dbReference type="InParanoid" id="A8PD70"/>
<dbReference type="EMBL" id="AACS02000006">
    <property type="protein sequence ID" value="EAU81264.2"/>
    <property type="molecule type" value="Genomic_DNA"/>
</dbReference>
<dbReference type="KEGG" id="cci:CC1G_12818"/>
<evidence type="ECO:0000313" key="1">
    <source>
        <dbReference type="EMBL" id="EAU81264.2"/>
    </source>
</evidence>
<dbReference type="OrthoDB" id="3026189at2759"/>
<keyword evidence="2" id="KW-1185">Reference proteome</keyword>
<name>A8PD70_COPC7</name>
<dbReference type="AlphaFoldDB" id="A8PD70"/>
<reference evidence="1 2" key="1">
    <citation type="journal article" date="2010" name="Proc. Natl. Acad. Sci. U.S.A.">
        <title>Insights into evolution of multicellular fungi from the assembled chromosomes of the mushroom Coprinopsis cinerea (Coprinus cinereus).</title>
        <authorList>
            <person name="Stajich J.E."/>
            <person name="Wilke S.K."/>
            <person name="Ahren D."/>
            <person name="Au C.H."/>
            <person name="Birren B.W."/>
            <person name="Borodovsky M."/>
            <person name="Burns C."/>
            <person name="Canback B."/>
            <person name="Casselton L.A."/>
            <person name="Cheng C.K."/>
            <person name="Deng J."/>
            <person name="Dietrich F.S."/>
            <person name="Fargo D.C."/>
            <person name="Farman M.L."/>
            <person name="Gathman A.C."/>
            <person name="Goldberg J."/>
            <person name="Guigo R."/>
            <person name="Hoegger P.J."/>
            <person name="Hooker J.B."/>
            <person name="Huggins A."/>
            <person name="James T.Y."/>
            <person name="Kamada T."/>
            <person name="Kilaru S."/>
            <person name="Kodira C."/>
            <person name="Kues U."/>
            <person name="Kupfer D."/>
            <person name="Kwan H.S."/>
            <person name="Lomsadze A."/>
            <person name="Li W."/>
            <person name="Lilly W.W."/>
            <person name="Ma L.J."/>
            <person name="Mackey A.J."/>
            <person name="Manning G."/>
            <person name="Martin F."/>
            <person name="Muraguchi H."/>
            <person name="Natvig D.O."/>
            <person name="Palmerini H."/>
            <person name="Ramesh M.A."/>
            <person name="Rehmeyer C.J."/>
            <person name="Roe B.A."/>
            <person name="Shenoy N."/>
            <person name="Stanke M."/>
            <person name="Ter-Hovhannisyan V."/>
            <person name="Tunlid A."/>
            <person name="Velagapudi R."/>
            <person name="Vision T.J."/>
            <person name="Zeng Q."/>
            <person name="Zolan M.E."/>
            <person name="Pukkila P.J."/>
        </authorList>
    </citation>
    <scope>NUCLEOTIDE SEQUENCE [LARGE SCALE GENOMIC DNA]</scope>
    <source>
        <strain evidence="2">Okayama-7 / 130 / ATCC MYA-4618 / FGSC 9003</strain>
    </source>
</reference>
<gene>
    <name evidence="1" type="ORF">CC1G_12818</name>
</gene>
<dbReference type="HOGENOM" id="CLU_1525071_0_0_1"/>
<accession>A8PD70</accession>